<evidence type="ECO:0000256" key="2">
    <source>
        <dbReference type="ARBA" id="ARBA00022450"/>
    </source>
</evidence>
<keyword evidence="5" id="KW-0521">NADP</keyword>
<dbReference type="InterPro" id="IPR057326">
    <property type="entry name" value="KR_dom"/>
</dbReference>
<dbReference type="GO" id="GO:0031177">
    <property type="term" value="F:phosphopantetheine binding"/>
    <property type="evidence" value="ECO:0007669"/>
    <property type="project" value="InterPro"/>
</dbReference>
<dbReference type="SUPFAM" id="SSF51735">
    <property type="entry name" value="NAD(P)-binding Rossmann-fold domains"/>
    <property type="match status" value="3"/>
</dbReference>
<keyword evidence="7" id="KW-0511">Multifunctional enzyme</keyword>
<dbReference type="InterPro" id="IPR050091">
    <property type="entry name" value="PKS_NRPS_Biosynth_Enz"/>
</dbReference>
<dbReference type="SMART" id="SM00826">
    <property type="entry name" value="PKS_DH"/>
    <property type="match status" value="1"/>
</dbReference>
<dbReference type="SUPFAM" id="SSF52151">
    <property type="entry name" value="FabD/lysophospholipase-like"/>
    <property type="match status" value="1"/>
</dbReference>
<gene>
    <name evidence="13" type="ORF">IAG44_04895</name>
</gene>
<dbReference type="Pfam" id="PF02801">
    <property type="entry name" value="Ketoacyl-synt_C"/>
    <property type="match status" value="1"/>
</dbReference>
<evidence type="ECO:0000256" key="1">
    <source>
        <dbReference type="ARBA" id="ARBA00004792"/>
    </source>
</evidence>
<dbReference type="InterPro" id="IPR011032">
    <property type="entry name" value="GroES-like_sf"/>
</dbReference>
<feature type="region of interest" description="N-terminal hotdog fold" evidence="9">
    <location>
        <begin position="911"/>
        <end position="1032"/>
    </location>
</feature>
<comment type="pathway">
    <text evidence="1">Antibiotic biosynthesis.</text>
</comment>
<dbReference type="Pfam" id="PF16197">
    <property type="entry name" value="KAsynt_C_assoc"/>
    <property type="match status" value="1"/>
</dbReference>
<dbReference type="PROSITE" id="PS50075">
    <property type="entry name" value="CARRIER"/>
    <property type="match status" value="1"/>
</dbReference>
<dbReference type="Gene3D" id="3.10.129.110">
    <property type="entry name" value="Polyketide synthase dehydratase"/>
    <property type="match status" value="1"/>
</dbReference>
<sequence>MLPFLRRSFPLVFSDDAVAVVGAACRLPGGIDDLAAFWTALVQGRDLVTTVPPDRYDADRLLRRGQLRSTAGGFLDDLAGFDAEFFGVSPREASRLDPQQRLMLELAVEAVDDAGYDRRRLAGSGTAVFVGVCGHDYFDLQTADTTGMNAYTAAGGAAANTANRVSYAMDWHGESQAVDTACSSAMTALHRGCEHLRAGRAGAVLVGGANVLISPATQMSFTAAGLISPTGRCRAFSAGADGYVRAEGGGAVLLKRLADAVVDGDRVHAVLLATGANSDGRTAGLSLPNSAAQEALLREVYARAGVGPDDLGYVEAHGTGTPAGDPIECASLSQGLARRRSPDAGPLPIGSVKSNLGHLEAASGMAGLLKAMLVLRHGRIPRTLHAETLNPNIPFENWCLDPVREERALHATGRPVVGVNSFGFGGANAHAVLTLPDPDPDPDPATRVPRPARRVPVTVSGRTRQAAIQAAVRMAERLESPDGTGTGDFHDVAYTSSCRRGHHEHRAVVLADGAEDAVRGLRALAEGQPTPATAFAEAVPKGRIAFVYSGNGSQWAGMGADLMAAEPVFAEAVEEVDAALAAHLDWSVAETLAREADDPGRLAATEVAQPLLFAVQAGLTALLASAGITPALVLGHSVGEIAAAHASGALDLASSAAVVAARSQGQALTAGRGRMAAAGLSETDARIELAAYAGRVEIAAVNSPQDVTLAGPEADLLHLGSVLSVRDVFFRMLDLDHAFHSRFMAPVEEPLRAALATLRPARPHLPFASTVTGRLLGDDEKLDAAYWWRNVREPVRFTDAVEAALDDGCDLFVEIGPHPVLTTYLTRLTAPSALPTAVVSTGRRNSDGPAAVQDAVVRLLAAGAPVDRTAFFPQPRRVTDLPAYPWQREHHWNGDPSWWTRTGTAGQPAAHPMLGDRLPTADPVWTGPLRPAQVPWLGDHRVEDSVVVPAAAYLETAFAAARENGDDGPVEVRHLTVTKALLVPWDEPSGDLQVQVSLTGRGRHLSIAGRGADDNDWREHAAGQVRRLYRPRPACPLDIAALRARLGPAVAPERGYAAAADLGLAYGPVFRVLTELYRGVGEGLAAFHGFPGRESDADGYRAHPALLDGILQSGPFTTSHSELSDDVLMLPASIDAVRLWHDLPARGWVHARCREASPFEASYDFTATDEQGRVVLEIEGCRLRRVERVTARAQRLETVLRAAPVPGEPFASALPSPSTLLEASAEARAAVLARHAGAPAANRRHLRLLQAHYTAQAVAGLLPGRTEFALADLLDAGVRPTYAGLCRLLLSLATEHGLMEPGGADRWRFLDRGRPEEAPRAGRHQDPGALALYSHCGRHLTDVLCGREETLLGESDRHLIDSARTADSRLYHETARELLRAAVDAWPADQPLRILDLGGALAETLLDVLPPERAHYVLTGTSAASLPRAQERFAGHDFVEYATLDLDRDPAEQGFTDGSFDLVVASDMLHTTADPRVNLGHVERLLAPRGQLLAVESHLPDGFRSLFLHDTGPRDDFPQLTAPQWAELLAECGFTDVRHTGETPDPAALDRSVVLARRSDTVRTPTGDGSRLEPADWLLLAENATGGLVRGLADALSETPGTRVSVADVRSAHGRVHELVPCEGQPHVVVLLDEDPDAAADARTALDEAVRRLGTLTELAACAHLVAAQGAALTVITRPSGALPVPEAATHVRDAAVWGAARTFANEHPSVTVRRVSLERGSDAAHDARRLARELTGPADETEVVLTARGRFVPRLVPLRTVTEPAHGPYRLELRTPALTPRLAWVPAQLPTPGPDEVLIEVRAAGLNYHDALSAAGLMPAGADAGIPDAHRLGLECAGVVTAVGSHVTEFAPGDRVFANAVGSLASHTLADQHLVGRMPDGMAFTAAATLAAVYLTVHHGLRSLARIAPGETVLVHGGAGGVGLAVLEVARACGARVIATAGTPAKRSILRALGVEHVFDSRALTFADNVRRATGGKGVDVVVNSLAGEALTRSLELLRAGGRFVELGKQDVYGNSPLPMRLLRDNISVFVVDVLRLTALTPKAAGIPVREVTRDVHAGLYPPLPHTVFPAVRLDRALHTLQRSRHIGKIVVDLTAPPPVERPSEPAPLDSDATYLVVGGLSGLGAETARMLASHGARHLALAGRRGTRTPGATELLADLDRLGVHARVHTADVTDAEALRRIVKEADAQGHPVRGVVHSALHLDDAPLADLTEDRVRAVLAPKFLGVALLDEVTGPLDLFVGYSSVSAAVGMMGQAAYAAGNLFIEALVRRRRREGRSGLAVAWGALGETGVAARDRRIGDRLSHTGLRPLAPAEACGALGELLAVEWENVVVGHFDWARLRQVMPATDTARFTQGVAHDVRDDDGDGVDLRKQVAELPDGEALTIVADALVTETARVLGLPADRVGRSRRLGQLGLDSLMATELVVAVRRRFGCDLPSLEVMTATDLDDLARRTLPRLRRRPS</sequence>
<dbReference type="SMART" id="SM00825">
    <property type="entry name" value="PKS_KS"/>
    <property type="match status" value="1"/>
</dbReference>
<dbReference type="Pfam" id="PF21089">
    <property type="entry name" value="PKS_DH_N"/>
    <property type="match status" value="1"/>
</dbReference>
<dbReference type="Gene3D" id="3.40.50.150">
    <property type="entry name" value="Vaccinia Virus protein VP39"/>
    <property type="match status" value="1"/>
</dbReference>
<dbReference type="Pfam" id="PF08240">
    <property type="entry name" value="ADH_N"/>
    <property type="match status" value="1"/>
</dbReference>
<evidence type="ECO:0000259" key="10">
    <source>
        <dbReference type="PROSITE" id="PS50075"/>
    </source>
</evidence>
<feature type="active site" description="Proton acceptor; for dehydratase activity" evidence="9">
    <location>
        <position position="940"/>
    </location>
</feature>
<dbReference type="SMART" id="SM00822">
    <property type="entry name" value="PKS_KR"/>
    <property type="match status" value="1"/>
</dbReference>
<evidence type="ECO:0000313" key="14">
    <source>
        <dbReference type="Proteomes" id="UP000516052"/>
    </source>
</evidence>
<dbReference type="GO" id="GO:0016491">
    <property type="term" value="F:oxidoreductase activity"/>
    <property type="evidence" value="ECO:0007669"/>
    <property type="project" value="InterPro"/>
</dbReference>
<dbReference type="InterPro" id="IPR049552">
    <property type="entry name" value="PKS_DH_N"/>
</dbReference>
<dbReference type="InterPro" id="IPR029063">
    <property type="entry name" value="SAM-dependent_MTases_sf"/>
</dbReference>
<keyword evidence="8" id="KW-0012">Acyltransferase</keyword>
<dbReference type="KEGG" id="sroi:IAG44_04895"/>
<keyword evidence="4" id="KW-0808">Transferase</keyword>
<evidence type="ECO:0000313" key="13">
    <source>
        <dbReference type="EMBL" id="QNP75588.1"/>
    </source>
</evidence>
<protein>
    <submittedName>
        <fullName evidence="13">SDR family NAD(P)-dependent oxidoreductase</fullName>
    </submittedName>
</protein>
<dbReference type="SUPFAM" id="SSF50129">
    <property type="entry name" value="GroES-like"/>
    <property type="match status" value="1"/>
</dbReference>
<dbReference type="PROSITE" id="PS52019">
    <property type="entry name" value="PKS_MFAS_DH"/>
    <property type="match status" value="1"/>
</dbReference>
<feature type="domain" description="Ketosynthase family 3 (KS3)" evidence="11">
    <location>
        <begin position="15"/>
        <end position="435"/>
    </location>
</feature>
<dbReference type="PANTHER" id="PTHR43775:SF37">
    <property type="entry name" value="SI:DKEY-61P9.11"/>
    <property type="match status" value="1"/>
</dbReference>
<dbReference type="Pfam" id="PF00698">
    <property type="entry name" value="Acyl_transf_1"/>
    <property type="match status" value="1"/>
</dbReference>
<feature type="region of interest" description="C-terminal hotdog fold" evidence="9">
    <location>
        <begin position="1047"/>
        <end position="1192"/>
    </location>
</feature>
<dbReference type="InterPro" id="IPR016039">
    <property type="entry name" value="Thiolase-like"/>
</dbReference>
<evidence type="ECO:0000256" key="3">
    <source>
        <dbReference type="ARBA" id="ARBA00022553"/>
    </source>
</evidence>
<dbReference type="InterPro" id="IPR020841">
    <property type="entry name" value="PKS_Beta-ketoAc_synthase_dom"/>
</dbReference>
<keyword evidence="3" id="KW-0597">Phosphoprotein</keyword>
<evidence type="ECO:0000259" key="12">
    <source>
        <dbReference type="PROSITE" id="PS52019"/>
    </source>
</evidence>
<dbReference type="Pfam" id="PF14765">
    <property type="entry name" value="PS-DH"/>
    <property type="match status" value="1"/>
</dbReference>
<dbReference type="InterPro" id="IPR013149">
    <property type="entry name" value="ADH-like_C"/>
</dbReference>
<dbReference type="InterPro" id="IPR042104">
    <property type="entry name" value="PKS_dehydratase_sf"/>
</dbReference>
<dbReference type="SUPFAM" id="SSF55048">
    <property type="entry name" value="Probable ACP-binding domain of malonyl-CoA ACP transacylase"/>
    <property type="match status" value="1"/>
</dbReference>
<dbReference type="Proteomes" id="UP000516052">
    <property type="component" value="Chromosome"/>
</dbReference>
<dbReference type="InterPro" id="IPR036291">
    <property type="entry name" value="NAD(P)-bd_dom_sf"/>
</dbReference>
<dbReference type="CDD" id="cd00833">
    <property type="entry name" value="PKS"/>
    <property type="match status" value="1"/>
</dbReference>
<dbReference type="SUPFAM" id="SSF47336">
    <property type="entry name" value="ACP-like"/>
    <property type="match status" value="1"/>
</dbReference>
<dbReference type="Pfam" id="PF00109">
    <property type="entry name" value="ketoacyl-synt"/>
    <property type="match status" value="1"/>
</dbReference>
<dbReference type="InterPro" id="IPR036736">
    <property type="entry name" value="ACP-like_sf"/>
</dbReference>
<keyword evidence="6" id="KW-0045">Antibiotic biosynthesis</keyword>
<dbReference type="InterPro" id="IPR014030">
    <property type="entry name" value="Ketoacyl_synth_N"/>
</dbReference>
<dbReference type="Pfam" id="PF00550">
    <property type="entry name" value="PP-binding"/>
    <property type="match status" value="1"/>
</dbReference>
<organism evidence="13 14">
    <name type="scientific">Streptomyces roseirectus</name>
    <dbReference type="NCBI Taxonomy" id="2768066"/>
    <lineage>
        <taxon>Bacteria</taxon>
        <taxon>Bacillati</taxon>
        <taxon>Actinomycetota</taxon>
        <taxon>Actinomycetes</taxon>
        <taxon>Kitasatosporales</taxon>
        <taxon>Streptomycetaceae</taxon>
        <taxon>Streptomyces</taxon>
    </lineage>
</organism>
<dbReference type="InterPro" id="IPR020806">
    <property type="entry name" value="PKS_PP-bd"/>
</dbReference>
<dbReference type="PROSITE" id="PS00606">
    <property type="entry name" value="KS3_1"/>
    <property type="match status" value="1"/>
</dbReference>
<dbReference type="InterPro" id="IPR014043">
    <property type="entry name" value="Acyl_transferase_dom"/>
</dbReference>
<dbReference type="InterPro" id="IPR013154">
    <property type="entry name" value="ADH-like_N"/>
</dbReference>
<dbReference type="GO" id="GO:0004315">
    <property type="term" value="F:3-oxoacyl-[acyl-carrier-protein] synthase activity"/>
    <property type="evidence" value="ECO:0007669"/>
    <property type="project" value="InterPro"/>
</dbReference>
<dbReference type="InterPro" id="IPR049551">
    <property type="entry name" value="PKS_DH_C"/>
</dbReference>
<dbReference type="Pfam" id="PF13489">
    <property type="entry name" value="Methyltransf_23"/>
    <property type="match status" value="1"/>
</dbReference>
<dbReference type="InterPro" id="IPR009081">
    <property type="entry name" value="PP-bd_ACP"/>
</dbReference>
<accession>A0A7H0IS22</accession>
<dbReference type="Pfam" id="PF08659">
    <property type="entry name" value="KR"/>
    <property type="match status" value="1"/>
</dbReference>
<dbReference type="Gene3D" id="3.40.47.10">
    <property type="match status" value="1"/>
</dbReference>
<dbReference type="Gene3D" id="3.40.50.720">
    <property type="entry name" value="NAD(P)-binding Rossmann-like Domain"/>
    <property type="match status" value="3"/>
</dbReference>
<dbReference type="CDD" id="cd05195">
    <property type="entry name" value="enoyl_red"/>
    <property type="match status" value="1"/>
</dbReference>
<dbReference type="EMBL" id="CP060828">
    <property type="protein sequence ID" value="QNP75588.1"/>
    <property type="molecule type" value="Genomic_DNA"/>
</dbReference>
<feature type="domain" description="Carrier" evidence="10">
    <location>
        <begin position="2384"/>
        <end position="2461"/>
    </location>
</feature>
<feature type="active site" description="Proton donor; for dehydratase activity" evidence="9">
    <location>
        <position position="1108"/>
    </location>
</feature>
<dbReference type="SUPFAM" id="SSF53335">
    <property type="entry name" value="S-adenosyl-L-methionine-dependent methyltransferases"/>
    <property type="match status" value="1"/>
</dbReference>
<dbReference type="InterPro" id="IPR016035">
    <property type="entry name" value="Acyl_Trfase/lysoPLipase"/>
</dbReference>
<name>A0A7H0IS22_9ACTN</name>
<dbReference type="PROSITE" id="PS00012">
    <property type="entry name" value="PHOSPHOPANTETHEINE"/>
    <property type="match status" value="1"/>
</dbReference>
<reference evidence="13 14" key="1">
    <citation type="submission" date="2020-08" db="EMBL/GenBank/DDBJ databases">
        <title>A novel species.</title>
        <authorList>
            <person name="Gao J."/>
        </authorList>
    </citation>
    <scope>NUCLEOTIDE SEQUENCE [LARGE SCALE GENOMIC DNA]</scope>
    <source>
        <strain evidence="13 14">CRXT-G-22</strain>
    </source>
</reference>
<keyword evidence="2" id="KW-0596">Phosphopantetheine</keyword>
<dbReference type="InterPro" id="IPR018201">
    <property type="entry name" value="Ketoacyl_synth_AS"/>
</dbReference>
<evidence type="ECO:0000256" key="9">
    <source>
        <dbReference type="PROSITE-ProRule" id="PRU01363"/>
    </source>
</evidence>
<dbReference type="GO" id="GO:0006633">
    <property type="term" value="P:fatty acid biosynthetic process"/>
    <property type="evidence" value="ECO:0007669"/>
    <property type="project" value="InterPro"/>
</dbReference>
<proteinExistence type="predicted"/>
<dbReference type="Gene3D" id="3.30.70.3290">
    <property type="match status" value="1"/>
</dbReference>
<evidence type="ECO:0000259" key="11">
    <source>
        <dbReference type="PROSITE" id="PS52004"/>
    </source>
</evidence>
<dbReference type="FunFam" id="3.40.50.720:FF:000209">
    <property type="entry name" value="Polyketide synthase Pks12"/>
    <property type="match status" value="1"/>
</dbReference>
<dbReference type="GO" id="GO:0004312">
    <property type="term" value="F:fatty acid synthase activity"/>
    <property type="evidence" value="ECO:0007669"/>
    <property type="project" value="TreeGrafter"/>
</dbReference>
<keyword evidence="14" id="KW-1185">Reference proteome</keyword>
<evidence type="ECO:0000256" key="4">
    <source>
        <dbReference type="ARBA" id="ARBA00022679"/>
    </source>
</evidence>
<dbReference type="InterPro" id="IPR001227">
    <property type="entry name" value="Ac_transferase_dom_sf"/>
</dbReference>
<evidence type="ECO:0000256" key="5">
    <source>
        <dbReference type="ARBA" id="ARBA00022857"/>
    </source>
</evidence>
<evidence type="ECO:0000256" key="6">
    <source>
        <dbReference type="ARBA" id="ARBA00023194"/>
    </source>
</evidence>
<dbReference type="Pfam" id="PF00107">
    <property type="entry name" value="ADH_zinc_N"/>
    <property type="match status" value="1"/>
</dbReference>
<evidence type="ECO:0000256" key="8">
    <source>
        <dbReference type="ARBA" id="ARBA00023315"/>
    </source>
</evidence>
<dbReference type="InterPro" id="IPR013968">
    <property type="entry name" value="PKS_KR"/>
</dbReference>
<dbReference type="SMART" id="SM00823">
    <property type="entry name" value="PKS_PP"/>
    <property type="match status" value="1"/>
</dbReference>
<feature type="domain" description="PKS/mFAS DH" evidence="12">
    <location>
        <begin position="911"/>
        <end position="1192"/>
    </location>
</feature>
<dbReference type="InterPro" id="IPR032821">
    <property type="entry name" value="PKS_assoc"/>
</dbReference>
<dbReference type="InterPro" id="IPR020843">
    <property type="entry name" value="ER"/>
</dbReference>
<dbReference type="SUPFAM" id="SSF53901">
    <property type="entry name" value="Thiolase-like"/>
    <property type="match status" value="1"/>
</dbReference>
<dbReference type="InterPro" id="IPR049900">
    <property type="entry name" value="PKS_mFAS_DH"/>
</dbReference>
<dbReference type="Gene3D" id="1.10.1200.10">
    <property type="entry name" value="ACP-like"/>
    <property type="match status" value="1"/>
</dbReference>
<dbReference type="Gene3D" id="3.90.180.10">
    <property type="entry name" value="Medium-chain alcohol dehydrogenases, catalytic domain"/>
    <property type="match status" value="1"/>
</dbReference>
<dbReference type="InterPro" id="IPR020807">
    <property type="entry name" value="PKS_DH"/>
</dbReference>
<dbReference type="PANTHER" id="PTHR43775">
    <property type="entry name" value="FATTY ACID SYNTHASE"/>
    <property type="match status" value="1"/>
</dbReference>
<evidence type="ECO:0000256" key="7">
    <source>
        <dbReference type="ARBA" id="ARBA00023268"/>
    </source>
</evidence>
<dbReference type="GO" id="GO:0017000">
    <property type="term" value="P:antibiotic biosynthetic process"/>
    <property type="evidence" value="ECO:0007669"/>
    <property type="project" value="UniProtKB-KW"/>
</dbReference>
<dbReference type="Gene3D" id="3.40.366.10">
    <property type="entry name" value="Malonyl-Coenzyme A Acyl Carrier Protein, domain 2"/>
    <property type="match status" value="1"/>
</dbReference>
<dbReference type="InterPro" id="IPR014031">
    <property type="entry name" value="Ketoacyl_synth_C"/>
</dbReference>
<dbReference type="SMART" id="SM00827">
    <property type="entry name" value="PKS_AT"/>
    <property type="match status" value="1"/>
</dbReference>
<dbReference type="InterPro" id="IPR006162">
    <property type="entry name" value="Ppantetheine_attach_site"/>
</dbReference>
<dbReference type="PROSITE" id="PS52004">
    <property type="entry name" value="KS3_2"/>
    <property type="match status" value="1"/>
</dbReference>
<dbReference type="SMART" id="SM00829">
    <property type="entry name" value="PKS_ER"/>
    <property type="match status" value="1"/>
</dbReference>
<dbReference type="InterPro" id="IPR016036">
    <property type="entry name" value="Malonyl_transacylase_ACP-bd"/>
</dbReference>
<dbReference type="FunFam" id="3.40.366.10:FF:000002">
    <property type="entry name" value="Probable polyketide synthase 2"/>
    <property type="match status" value="1"/>
</dbReference>